<evidence type="ECO:0000256" key="7">
    <source>
        <dbReference type="ARBA" id="ARBA00022679"/>
    </source>
</evidence>
<keyword evidence="7 16" id="KW-0808">Transferase</keyword>
<dbReference type="InterPro" id="IPR000462">
    <property type="entry name" value="CDP-OH_P_trans"/>
</dbReference>
<evidence type="ECO:0000256" key="17">
    <source>
        <dbReference type="SAM" id="MobiDB-lite"/>
    </source>
</evidence>
<dbReference type="GO" id="GO:0046474">
    <property type="term" value="P:glycerophospholipid biosynthetic process"/>
    <property type="evidence" value="ECO:0007669"/>
    <property type="project" value="TreeGrafter"/>
</dbReference>
<keyword evidence="11 18" id="KW-0472">Membrane</keyword>
<feature type="region of interest" description="Disordered" evidence="17">
    <location>
        <begin position="207"/>
        <end position="233"/>
    </location>
</feature>
<accession>Q01SZ0</accession>
<dbReference type="HOGENOM" id="CLU_051314_2_3_0"/>
<keyword evidence="9 18" id="KW-1133">Transmembrane helix</keyword>
<keyword evidence="8 18" id="KW-0812">Transmembrane</keyword>
<evidence type="ECO:0000256" key="5">
    <source>
        <dbReference type="ARBA" id="ARBA00014944"/>
    </source>
</evidence>
<comment type="similarity">
    <text evidence="3 16">Belongs to the CDP-alcohol phosphatidyltransferase class-I family.</text>
</comment>
<keyword evidence="10" id="KW-0443">Lipid metabolism</keyword>
<dbReference type="OrthoDB" id="9796672at2"/>
<dbReference type="NCBIfam" id="TIGR00560">
    <property type="entry name" value="pgsA"/>
    <property type="match status" value="1"/>
</dbReference>
<evidence type="ECO:0000256" key="16">
    <source>
        <dbReference type="RuleBase" id="RU003750"/>
    </source>
</evidence>
<name>Q01SZ0_SOLUE</name>
<comment type="catalytic activity">
    <reaction evidence="14">
        <text>a CDP-1,2-diacyl-sn-glycerol + sn-glycerol 3-phosphate = a 1,2-diacyl-sn-glycero-3-phospho-(1'-sn-glycero-3'-phosphate) + CMP + H(+)</text>
        <dbReference type="Rhea" id="RHEA:12593"/>
        <dbReference type="ChEBI" id="CHEBI:15378"/>
        <dbReference type="ChEBI" id="CHEBI:57597"/>
        <dbReference type="ChEBI" id="CHEBI:58332"/>
        <dbReference type="ChEBI" id="CHEBI:60110"/>
        <dbReference type="ChEBI" id="CHEBI:60377"/>
        <dbReference type="EC" id="2.7.8.5"/>
    </reaction>
</comment>
<dbReference type="KEGG" id="sus:Acid_6304"/>
<evidence type="ECO:0000256" key="15">
    <source>
        <dbReference type="NCBIfam" id="TIGR00560"/>
    </source>
</evidence>
<dbReference type="InterPro" id="IPR050324">
    <property type="entry name" value="CDP-alcohol_PTase-I"/>
</dbReference>
<evidence type="ECO:0000256" key="11">
    <source>
        <dbReference type="ARBA" id="ARBA00023136"/>
    </source>
</evidence>
<evidence type="ECO:0000256" key="1">
    <source>
        <dbReference type="ARBA" id="ARBA00004141"/>
    </source>
</evidence>
<organism evidence="19">
    <name type="scientific">Solibacter usitatus (strain Ellin6076)</name>
    <dbReference type="NCBI Taxonomy" id="234267"/>
    <lineage>
        <taxon>Bacteria</taxon>
        <taxon>Pseudomonadati</taxon>
        <taxon>Acidobacteriota</taxon>
        <taxon>Terriglobia</taxon>
        <taxon>Bryobacterales</taxon>
        <taxon>Solibacteraceae</taxon>
        <taxon>Candidatus Solibacter</taxon>
    </lineage>
</organism>
<keyword evidence="12" id="KW-0594">Phospholipid biosynthesis</keyword>
<evidence type="ECO:0000256" key="3">
    <source>
        <dbReference type="ARBA" id="ARBA00010441"/>
    </source>
</evidence>
<dbReference type="eggNOG" id="COG0558">
    <property type="taxonomic scope" value="Bacteria"/>
</dbReference>
<dbReference type="InParanoid" id="Q01SZ0"/>
<protein>
    <recommendedName>
        <fullName evidence="5 15">CDP-diacylglycerol--glycerol-3-phosphate 3-phosphatidyltransferase</fullName>
        <ecNumber evidence="4 15">2.7.8.5</ecNumber>
    </recommendedName>
</protein>
<dbReference type="InterPro" id="IPR004570">
    <property type="entry name" value="Phosphatidylglycerol_P_synth"/>
</dbReference>
<reference evidence="19" key="1">
    <citation type="submission" date="2006-10" db="EMBL/GenBank/DDBJ databases">
        <title>Complete sequence of Solibacter usitatus Ellin6076.</title>
        <authorList>
            <consortium name="US DOE Joint Genome Institute"/>
            <person name="Copeland A."/>
            <person name="Lucas S."/>
            <person name="Lapidus A."/>
            <person name="Barry K."/>
            <person name="Detter J.C."/>
            <person name="Glavina del Rio T."/>
            <person name="Hammon N."/>
            <person name="Israni S."/>
            <person name="Dalin E."/>
            <person name="Tice H."/>
            <person name="Pitluck S."/>
            <person name="Thompson L.S."/>
            <person name="Brettin T."/>
            <person name="Bruce D."/>
            <person name="Han C."/>
            <person name="Tapia R."/>
            <person name="Gilna P."/>
            <person name="Schmutz J."/>
            <person name="Larimer F."/>
            <person name="Land M."/>
            <person name="Hauser L."/>
            <person name="Kyrpides N."/>
            <person name="Mikhailova N."/>
            <person name="Janssen P.H."/>
            <person name="Kuske C.R."/>
            <person name="Richardson P."/>
        </authorList>
    </citation>
    <scope>NUCLEOTIDE SEQUENCE</scope>
    <source>
        <strain evidence="19">Ellin6076</strain>
    </source>
</reference>
<feature type="transmembrane region" description="Helical" evidence="18">
    <location>
        <begin position="40"/>
        <end position="60"/>
    </location>
</feature>
<evidence type="ECO:0000313" key="19">
    <source>
        <dbReference type="EMBL" id="ABJ87230.1"/>
    </source>
</evidence>
<dbReference type="PANTHER" id="PTHR14269">
    <property type="entry name" value="CDP-DIACYLGLYCEROL--GLYCEROL-3-PHOSPHATE 3-PHOSPHATIDYLTRANSFERASE-RELATED"/>
    <property type="match status" value="1"/>
</dbReference>
<keyword evidence="13" id="KW-1208">Phospholipid metabolism</keyword>
<sequence length="233" mass="25651">MNLPNALTILRIFFVPLLVAALVQENVGFQVGAVKVTNEWLSLAIFLVAAATDLLDGYLARRWKQVTTIGTLLDPIADKLLVSAALISLVQVRSLPGWMAVLIIGREFAVSGLRSIAATEGYTIKASDLGKTKMFCQVVAISVMMLAVRHPGLRTTGLALMWGVVFFAMASAISYFSKFWHKVDEGIKNRRRRELLVLDRKRRRALRRQRRSSGSMGAAGGLAGTIWKPPEVN</sequence>
<evidence type="ECO:0000256" key="13">
    <source>
        <dbReference type="ARBA" id="ARBA00023264"/>
    </source>
</evidence>
<evidence type="ECO:0000256" key="12">
    <source>
        <dbReference type="ARBA" id="ARBA00023209"/>
    </source>
</evidence>
<gene>
    <name evidence="19" type="ordered locus">Acid_6304</name>
</gene>
<evidence type="ECO:0000256" key="14">
    <source>
        <dbReference type="ARBA" id="ARBA00048586"/>
    </source>
</evidence>
<dbReference type="PANTHER" id="PTHR14269:SF62">
    <property type="entry name" value="CDP-DIACYLGLYCEROL--GLYCEROL-3-PHOSPHATE 3-PHOSPHATIDYLTRANSFERASE 1, CHLOROPLASTIC"/>
    <property type="match status" value="1"/>
</dbReference>
<feature type="transmembrane region" description="Helical" evidence="18">
    <location>
        <begin position="134"/>
        <end position="153"/>
    </location>
</feature>
<evidence type="ECO:0000256" key="2">
    <source>
        <dbReference type="ARBA" id="ARBA00005042"/>
    </source>
</evidence>
<dbReference type="GO" id="GO:0016020">
    <property type="term" value="C:membrane"/>
    <property type="evidence" value="ECO:0007669"/>
    <property type="project" value="UniProtKB-SubCell"/>
</dbReference>
<comment type="pathway">
    <text evidence="2">Phospholipid metabolism; phosphatidylglycerol biosynthesis; phosphatidylglycerol from CDP-diacylglycerol: step 1/2.</text>
</comment>
<evidence type="ECO:0000256" key="10">
    <source>
        <dbReference type="ARBA" id="ARBA00023098"/>
    </source>
</evidence>
<evidence type="ECO:0000256" key="4">
    <source>
        <dbReference type="ARBA" id="ARBA00013170"/>
    </source>
</evidence>
<dbReference type="InterPro" id="IPR043130">
    <property type="entry name" value="CDP-OH_PTrfase_TM_dom"/>
</dbReference>
<keyword evidence="6" id="KW-0444">Lipid biosynthesis</keyword>
<dbReference type="Pfam" id="PF01066">
    <property type="entry name" value="CDP-OH_P_transf"/>
    <property type="match status" value="1"/>
</dbReference>
<evidence type="ECO:0000256" key="6">
    <source>
        <dbReference type="ARBA" id="ARBA00022516"/>
    </source>
</evidence>
<dbReference type="InterPro" id="IPR048254">
    <property type="entry name" value="CDP_ALCOHOL_P_TRANSF_CS"/>
</dbReference>
<feature type="transmembrane region" description="Helical" evidence="18">
    <location>
        <begin position="6"/>
        <end position="28"/>
    </location>
</feature>
<dbReference type="Gene3D" id="1.20.120.1760">
    <property type="match status" value="1"/>
</dbReference>
<dbReference type="GO" id="GO:0008444">
    <property type="term" value="F:CDP-diacylglycerol-glycerol-3-phosphate 3-phosphatidyltransferase activity"/>
    <property type="evidence" value="ECO:0007669"/>
    <property type="project" value="UniProtKB-UniRule"/>
</dbReference>
<comment type="subcellular location">
    <subcellularLocation>
        <location evidence="1">Membrane</location>
        <topology evidence="1">Multi-pass membrane protein</topology>
    </subcellularLocation>
</comment>
<proteinExistence type="inferred from homology"/>
<dbReference type="EMBL" id="CP000473">
    <property type="protein sequence ID" value="ABJ87230.1"/>
    <property type="molecule type" value="Genomic_DNA"/>
</dbReference>
<feature type="transmembrane region" description="Helical" evidence="18">
    <location>
        <begin position="159"/>
        <end position="181"/>
    </location>
</feature>
<dbReference type="PROSITE" id="PS00379">
    <property type="entry name" value="CDP_ALCOHOL_P_TRANSF"/>
    <property type="match status" value="1"/>
</dbReference>
<evidence type="ECO:0000256" key="18">
    <source>
        <dbReference type="SAM" id="Phobius"/>
    </source>
</evidence>
<evidence type="ECO:0000256" key="8">
    <source>
        <dbReference type="ARBA" id="ARBA00022692"/>
    </source>
</evidence>
<dbReference type="AlphaFoldDB" id="Q01SZ0"/>
<dbReference type="STRING" id="234267.Acid_6304"/>
<evidence type="ECO:0000256" key="9">
    <source>
        <dbReference type="ARBA" id="ARBA00022989"/>
    </source>
</evidence>
<dbReference type="EC" id="2.7.8.5" evidence="4 15"/>